<dbReference type="AlphaFoldDB" id="A0A8T1SX34"/>
<keyword evidence="3" id="KW-1185">Reference proteome</keyword>
<name>A0A8T1SX34_CHESE</name>
<organism evidence="2 3">
    <name type="scientific">Chelydra serpentina</name>
    <name type="common">Snapping turtle</name>
    <name type="synonym">Testudo serpentina</name>
    <dbReference type="NCBI Taxonomy" id="8475"/>
    <lineage>
        <taxon>Eukaryota</taxon>
        <taxon>Metazoa</taxon>
        <taxon>Chordata</taxon>
        <taxon>Craniata</taxon>
        <taxon>Vertebrata</taxon>
        <taxon>Euteleostomi</taxon>
        <taxon>Archelosauria</taxon>
        <taxon>Testudinata</taxon>
        <taxon>Testudines</taxon>
        <taxon>Cryptodira</taxon>
        <taxon>Durocryptodira</taxon>
        <taxon>Americhelydia</taxon>
        <taxon>Chelydroidea</taxon>
        <taxon>Chelydridae</taxon>
        <taxon>Chelydra</taxon>
    </lineage>
</organism>
<dbReference type="OrthoDB" id="5985519at2759"/>
<dbReference type="SUPFAM" id="SSF48726">
    <property type="entry name" value="Immunoglobulin"/>
    <property type="match status" value="2"/>
</dbReference>
<sequence length="209" mass="23144">HFFFQVPPNIKGVDTPGEVSVTLNQETSLECKVKGFPFPVIQWLKDGKPLFLGDPNIELLDKGQVLRIKSARRLDKGRYQCSVTNAAGKQVKEVKLIVHVPPTIKGGNITTEISTLLNSLIKLECETRGIPTPAITWYKDGRQIISSPQALYVDRGQFLQIPRAQVSDSAKYTCLVTNIAGTAEKIYQVDVYGKESVYLTCLFTICSGL</sequence>
<dbReference type="GO" id="GO:0030424">
    <property type="term" value="C:axon"/>
    <property type="evidence" value="ECO:0007669"/>
    <property type="project" value="TreeGrafter"/>
</dbReference>
<dbReference type="InterPro" id="IPR036179">
    <property type="entry name" value="Ig-like_dom_sf"/>
</dbReference>
<dbReference type="Gene3D" id="2.60.40.10">
    <property type="entry name" value="Immunoglobulins"/>
    <property type="match status" value="2"/>
</dbReference>
<dbReference type="Pfam" id="PF07679">
    <property type="entry name" value="I-set"/>
    <property type="match status" value="2"/>
</dbReference>
<dbReference type="GO" id="GO:0007156">
    <property type="term" value="P:homophilic cell adhesion via plasma membrane adhesion molecules"/>
    <property type="evidence" value="ECO:0007669"/>
    <property type="project" value="TreeGrafter"/>
</dbReference>
<dbReference type="PANTHER" id="PTHR45080:SF28">
    <property type="entry name" value="HEMICENTIN-2"/>
    <property type="match status" value="1"/>
</dbReference>
<dbReference type="GO" id="GO:0008046">
    <property type="term" value="F:axon guidance receptor activity"/>
    <property type="evidence" value="ECO:0007669"/>
    <property type="project" value="TreeGrafter"/>
</dbReference>
<dbReference type="InterPro" id="IPR013098">
    <property type="entry name" value="Ig_I-set"/>
</dbReference>
<dbReference type="InterPro" id="IPR003599">
    <property type="entry name" value="Ig_sub"/>
</dbReference>
<reference evidence="2 3" key="1">
    <citation type="journal article" date="2020" name="G3 (Bethesda)">
        <title>Draft Genome of the Common Snapping Turtle, Chelydra serpentina, a Model for Phenotypic Plasticity in Reptiles.</title>
        <authorList>
            <person name="Das D."/>
            <person name="Singh S.K."/>
            <person name="Bierstedt J."/>
            <person name="Erickson A."/>
            <person name="Galli G.L.J."/>
            <person name="Crossley D.A. 2nd"/>
            <person name="Rhen T."/>
        </authorList>
    </citation>
    <scope>NUCLEOTIDE SEQUENCE [LARGE SCALE GENOMIC DNA]</scope>
    <source>
        <strain evidence="2">KW</strain>
    </source>
</reference>
<dbReference type="PANTHER" id="PTHR45080">
    <property type="entry name" value="CONTACTIN 5"/>
    <property type="match status" value="1"/>
</dbReference>
<feature type="domain" description="Ig-like" evidence="1">
    <location>
        <begin position="102"/>
        <end position="192"/>
    </location>
</feature>
<feature type="non-terminal residue" evidence="2">
    <location>
        <position position="209"/>
    </location>
</feature>
<dbReference type="SMART" id="SM00409">
    <property type="entry name" value="IG"/>
    <property type="match status" value="2"/>
</dbReference>
<protein>
    <submittedName>
        <fullName evidence="2">Hemicentin 1</fullName>
    </submittedName>
</protein>
<evidence type="ECO:0000313" key="3">
    <source>
        <dbReference type="Proteomes" id="UP000765507"/>
    </source>
</evidence>
<dbReference type="InterPro" id="IPR050958">
    <property type="entry name" value="Cell_Adh-Cytoskel_Orgn"/>
</dbReference>
<dbReference type="GO" id="GO:0050808">
    <property type="term" value="P:synapse organization"/>
    <property type="evidence" value="ECO:0007669"/>
    <property type="project" value="TreeGrafter"/>
</dbReference>
<dbReference type="InterPro" id="IPR007110">
    <property type="entry name" value="Ig-like_dom"/>
</dbReference>
<evidence type="ECO:0000259" key="1">
    <source>
        <dbReference type="PROSITE" id="PS50835"/>
    </source>
</evidence>
<comment type="caution">
    <text evidence="2">The sequence shown here is derived from an EMBL/GenBank/DDBJ whole genome shotgun (WGS) entry which is preliminary data.</text>
</comment>
<proteinExistence type="predicted"/>
<accession>A0A8T1SX34</accession>
<dbReference type="GO" id="GO:0043025">
    <property type="term" value="C:neuronal cell body"/>
    <property type="evidence" value="ECO:0007669"/>
    <property type="project" value="TreeGrafter"/>
</dbReference>
<dbReference type="FunFam" id="2.60.40.10:FF:000503">
    <property type="entry name" value="Hemicentin 1"/>
    <property type="match status" value="1"/>
</dbReference>
<feature type="domain" description="Ig-like" evidence="1">
    <location>
        <begin position="8"/>
        <end position="97"/>
    </location>
</feature>
<dbReference type="PROSITE" id="PS50835">
    <property type="entry name" value="IG_LIKE"/>
    <property type="match status" value="2"/>
</dbReference>
<gene>
    <name evidence="2" type="ORF">G0U57_018487</name>
</gene>
<dbReference type="FunFam" id="2.60.40.10:FF:000130">
    <property type="entry name" value="Hemicentin 1"/>
    <property type="match status" value="1"/>
</dbReference>
<dbReference type="InterPro" id="IPR013783">
    <property type="entry name" value="Ig-like_fold"/>
</dbReference>
<dbReference type="SMART" id="SM00408">
    <property type="entry name" value="IGc2"/>
    <property type="match status" value="2"/>
</dbReference>
<dbReference type="Proteomes" id="UP000765507">
    <property type="component" value="Unassembled WGS sequence"/>
</dbReference>
<dbReference type="InterPro" id="IPR003598">
    <property type="entry name" value="Ig_sub2"/>
</dbReference>
<dbReference type="GO" id="GO:0005886">
    <property type="term" value="C:plasma membrane"/>
    <property type="evidence" value="ECO:0007669"/>
    <property type="project" value="TreeGrafter"/>
</dbReference>
<evidence type="ECO:0000313" key="2">
    <source>
        <dbReference type="EMBL" id="KAG6933792.1"/>
    </source>
</evidence>
<dbReference type="EMBL" id="JAHGAV010000067">
    <property type="protein sequence ID" value="KAG6933792.1"/>
    <property type="molecule type" value="Genomic_DNA"/>
</dbReference>